<organism evidence="4 5">
    <name type="scientific">Capsulimonas corticalis</name>
    <dbReference type="NCBI Taxonomy" id="2219043"/>
    <lineage>
        <taxon>Bacteria</taxon>
        <taxon>Bacillati</taxon>
        <taxon>Armatimonadota</taxon>
        <taxon>Armatimonadia</taxon>
        <taxon>Capsulimonadales</taxon>
        <taxon>Capsulimonadaceae</taxon>
        <taxon>Capsulimonas</taxon>
    </lineage>
</organism>
<feature type="domain" description="Gfo/Idh/MocA-like oxidoreductase N-terminal" evidence="2">
    <location>
        <begin position="5"/>
        <end position="118"/>
    </location>
</feature>
<dbReference type="Pfam" id="PF22725">
    <property type="entry name" value="GFO_IDH_MocA_C3"/>
    <property type="match status" value="1"/>
</dbReference>
<dbReference type="EMBL" id="AP025739">
    <property type="protein sequence ID" value="BDI32526.1"/>
    <property type="molecule type" value="Genomic_DNA"/>
</dbReference>
<dbReference type="InterPro" id="IPR036291">
    <property type="entry name" value="NAD(P)-bd_dom_sf"/>
</dbReference>
<evidence type="ECO:0000313" key="5">
    <source>
        <dbReference type="Proteomes" id="UP000287394"/>
    </source>
</evidence>
<dbReference type="KEGG" id="ccot:CCAX7_45770"/>
<gene>
    <name evidence="4" type="ORF">CCAX7_45770</name>
</gene>
<evidence type="ECO:0000256" key="1">
    <source>
        <dbReference type="ARBA" id="ARBA00023002"/>
    </source>
</evidence>
<dbReference type="Pfam" id="PF01408">
    <property type="entry name" value="GFO_IDH_MocA"/>
    <property type="match status" value="1"/>
</dbReference>
<proteinExistence type="predicted"/>
<evidence type="ECO:0000313" key="4">
    <source>
        <dbReference type="EMBL" id="BDI32526.1"/>
    </source>
</evidence>
<dbReference type="GO" id="GO:0016491">
    <property type="term" value="F:oxidoreductase activity"/>
    <property type="evidence" value="ECO:0007669"/>
    <property type="project" value="UniProtKB-KW"/>
</dbReference>
<dbReference type="RefSeq" id="WP_119324875.1">
    <property type="nucleotide sequence ID" value="NZ_AP025739.1"/>
</dbReference>
<keyword evidence="5" id="KW-1185">Reference proteome</keyword>
<dbReference type="PANTHER" id="PTHR43818">
    <property type="entry name" value="BCDNA.GH03377"/>
    <property type="match status" value="1"/>
</dbReference>
<sequence>MINAMKVGVIGCGNISAIYFEAGRKFRNIEIVAAADLHLERAQARAEQFGIPKACAVDDLLADPDVEIVINLTVPAAHYGVCLSALQAGKHVYVEKPFSATREQGKRLLDLAAEKGLRIGGAPDTFLGGGLQTCRKILDDGWIGRPVAATAFVMNTGPEGWHPSPDFFYKAGGGPMFDMGPYYLTALVSLLGPIQRISGSARRTHPERTATSEALYGRKIPVEIPTHVAGTLDFESGPVASMIMSFDVHAHRLPNIEIYGAEGTLAVPDPNCFDGPALVRRLDDREWRETPLAFGYRENSRGIGVADMIDAIQSGRAHRASGELTYHVLEAMHGFHEASESGRSYEMTSGCARPAPLKMGPLHDCAEMSAFR</sequence>
<feature type="domain" description="GFO/IDH/MocA-like oxidoreductase" evidence="3">
    <location>
        <begin position="132"/>
        <end position="265"/>
    </location>
</feature>
<dbReference type="InterPro" id="IPR055170">
    <property type="entry name" value="GFO_IDH_MocA-like_dom"/>
</dbReference>
<dbReference type="Proteomes" id="UP000287394">
    <property type="component" value="Chromosome"/>
</dbReference>
<accession>A0A402D603</accession>
<dbReference type="SUPFAM" id="SSF51735">
    <property type="entry name" value="NAD(P)-binding Rossmann-fold domains"/>
    <property type="match status" value="1"/>
</dbReference>
<evidence type="ECO:0000259" key="3">
    <source>
        <dbReference type="Pfam" id="PF22725"/>
    </source>
</evidence>
<name>A0A402D603_9BACT</name>
<dbReference type="OrthoDB" id="240873at2"/>
<keyword evidence="1" id="KW-0560">Oxidoreductase</keyword>
<dbReference type="PANTHER" id="PTHR43818:SF11">
    <property type="entry name" value="BCDNA.GH03377"/>
    <property type="match status" value="1"/>
</dbReference>
<dbReference type="GO" id="GO:0000166">
    <property type="term" value="F:nucleotide binding"/>
    <property type="evidence" value="ECO:0007669"/>
    <property type="project" value="InterPro"/>
</dbReference>
<dbReference type="AlphaFoldDB" id="A0A402D603"/>
<dbReference type="SUPFAM" id="SSF55347">
    <property type="entry name" value="Glyceraldehyde-3-phosphate dehydrogenase-like, C-terminal domain"/>
    <property type="match status" value="1"/>
</dbReference>
<dbReference type="InterPro" id="IPR050463">
    <property type="entry name" value="Gfo/Idh/MocA_oxidrdct_glycsds"/>
</dbReference>
<dbReference type="InterPro" id="IPR000683">
    <property type="entry name" value="Gfo/Idh/MocA-like_OxRdtase_N"/>
</dbReference>
<protein>
    <submittedName>
        <fullName evidence="4">Oxidoreductase</fullName>
    </submittedName>
</protein>
<reference evidence="4 5" key="1">
    <citation type="journal article" date="2019" name="Int. J. Syst. Evol. Microbiol.">
        <title>Capsulimonas corticalis gen. nov., sp. nov., an aerobic capsulated bacterium, of a novel bacterial order, Capsulimonadales ord. nov., of the class Armatimonadia of the phylum Armatimonadetes.</title>
        <authorList>
            <person name="Li J."/>
            <person name="Kudo C."/>
            <person name="Tonouchi A."/>
        </authorList>
    </citation>
    <scope>NUCLEOTIDE SEQUENCE [LARGE SCALE GENOMIC DNA]</scope>
    <source>
        <strain evidence="4 5">AX-7</strain>
    </source>
</reference>
<dbReference type="Gene3D" id="3.40.50.720">
    <property type="entry name" value="NAD(P)-binding Rossmann-like Domain"/>
    <property type="match status" value="1"/>
</dbReference>
<dbReference type="Gene3D" id="3.30.360.10">
    <property type="entry name" value="Dihydrodipicolinate Reductase, domain 2"/>
    <property type="match status" value="1"/>
</dbReference>
<evidence type="ECO:0000259" key="2">
    <source>
        <dbReference type="Pfam" id="PF01408"/>
    </source>
</evidence>